<keyword evidence="3" id="KW-1185">Reference proteome</keyword>
<dbReference type="InterPro" id="IPR023214">
    <property type="entry name" value="HAD_sf"/>
</dbReference>
<dbReference type="AlphaFoldDB" id="A0A848DF05"/>
<dbReference type="PANTHER" id="PTHR19288:SF95">
    <property type="entry name" value="D-GLYCEROL 3-PHOSPHATE PHOSPHATASE"/>
    <property type="match status" value="1"/>
</dbReference>
<dbReference type="Gene3D" id="3.30.300.290">
    <property type="match status" value="1"/>
</dbReference>
<dbReference type="SUPFAM" id="SSF56784">
    <property type="entry name" value="HAD-like"/>
    <property type="match status" value="1"/>
</dbReference>
<dbReference type="GO" id="GO:0005737">
    <property type="term" value="C:cytoplasm"/>
    <property type="evidence" value="ECO:0007669"/>
    <property type="project" value="TreeGrafter"/>
</dbReference>
<feature type="domain" description="GCN5-related N-acetyltransferase-like" evidence="1">
    <location>
        <begin position="271"/>
        <end position="334"/>
    </location>
</feature>
<dbReference type="Pfam" id="PF13344">
    <property type="entry name" value="Hydrolase_6"/>
    <property type="match status" value="1"/>
</dbReference>
<dbReference type="Gene3D" id="3.40.50.1000">
    <property type="entry name" value="HAD superfamily/HAD-like"/>
    <property type="match status" value="2"/>
</dbReference>
<keyword evidence="2" id="KW-0378">Hydrolase</keyword>
<dbReference type="RefSeq" id="WP_169410959.1">
    <property type="nucleotide sequence ID" value="NZ_JAAXKZ010000014.1"/>
</dbReference>
<evidence type="ECO:0000313" key="3">
    <source>
        <dbReference type="Proteomes" id="UP000586918"/>
    </source>
</evidence>
<dbReference type="InterPro" id="IPR041065">
    <property type="entry name" value="GNAT-like"/>
</dbReference>
<accession>A0A848DF05</accession>
<comment type="caution">
    <text evidence="2">The sequence shown here is derived from an EMBL/GenBank/DDBJ whole genome shotgun (WGS) entry which is preliminary data.</text>
</comment>
<name>A0A848DF05_9PSEU</name>
<dbReference type="GO" id="GO:0016791">
    <property type="term" value="F:phosphatase activity"/>
    <property type="evidence" value="ECO:0007669"/>
    <property type="project" value="TreeGrafter"/>
</dbReference>
<dbReference type="EMBL" id="JAAXKZ010000014">
    <property type="protein sequence ID" value="NMH91166.1"/>
    <property type="molecule type" value="Genomic_DNA"/>
</dbReference>
<gene>
    <name evidence="2" type="ORF">HF519_06080</name>
</gene>
<dbReference type="NCBIfam" id="TIGR01460">
    <property type="entry name" value="HAD-SF-IIA"/>
    <property type="match status" value="1"/>
</dbReference>
<reference evidence="2 3" key="1">
    <citation type="submission" date="2020-04" db="EMBL/GenBank/DDBJ databases">
        <authorList>
            <person name="Klaysubun C."/>
            <person name="Duangmal K."/>
            <person name="Lipun K."/>
        </authorList>
    </citation>
    <scope>NUCLEOTIDE SEQUENCE [LARGE SCALE GENOMIC DNA]</scope>
    <source>
        <strain evidence="2 3">DSM 45300</strain>
    </source>
</reference>
<dbReference type="InterPro" id="IPR036412">
    <property type="entry name" value="HAD-like_sf"/>
</dbReference>
<dbReference type="Pfam" id="PF18407">
    <property type="entry name" value="GNAT_like"/>
    <property type="match status" value="1"/>
</dbReference>
<sequence>MTDLLAQHDVLLVDLDGTLYRGQAAVPGAVDALAGAIRRGARTVYVTNNASRRPTEVAAHLAELGFPATEQDVMTSSQAAAAMLAEQLPAGSPVLVVGTEALAEEITGVGLAVTEDPDKAVAVVQGHSPDTGWRKLADATVALRAGAVWVACNVDPTLPTERGPLPGNGSMVAAVRTATGREPQVAGKPAPQLLRAAVVRSGAQSALVVGDRLDTDIEGGRSVGLPTLLVLTGVSDAVEVLAAPPALRPDYLAADLTALTRSAADLAVAPRPGWEVRSDDPATLVLSGDGAGSAEPALDALRSLCAAHWAGDGGAVIVRAHGDAAQRAVRELGLPTASAALDSTTVERADTAPGAHR</sequence>
<protein>
    <submittedName>
        <fullName evidence="2">HAD-IIA family hydrolase</fullName>
    </submittedName>
</protein>
<dbReference type="Pfam" id="PF13242">
    <property type="entry name" value="Hydrolase_like"/>
    <property type="match status" value="1"/>
</dbReference>
<evidence type="ECO:0000259" key="1">
    <source>
        <dbReference type="Pfam" id="PF18407"/>
    </source>
</evidence>
<dbReference type="InterPro" id="IPR006357">
    <property type="entry name" value="HAD-SF_hydro_IIA"/>
</dbReference>
<evidence type="ECO:0000313" key="2">
    <source>
        <dbReference type="EMBL" id="NMH91166.1"/>
    </source>
</evidence>
<organism evidence="2 3">
    <name type="scientific">Pseudonocardia bannensis</name>
    <dbReference type="NCBI Taxonomy" id="630973"/>
    <lineage>
        <taxon>Bacteria</taxon>
        <taxon>Bacillati</taxon>
        <taxon>Actinomycetota</taxon>
        <taxon>Actinomycetes</taxon>
        <taxon>Pseudonocardiales</taxon>
        <taxon>Pseudonocardiaceae</taxon>
        <taxon>Pseudonocardia</taxon>
    </lineage>
</organism>
<dbReference type="PANTHER" id="PTHR19288">
    <property type="entry name" value="4-NITROPHENYLPHOSPHATASE-RELATED"/>
    <property type="match status" value="1"/>
</dbReference>
<proteinExistence type="predicted"/>
<dbReference type="Proteomes" id="UP000586918">
    <property type="component" value="Unassembled WGS sequence"/>
</dbReference>